<evidence type="ECO:0000313" key="11">
    <source>
        <dbReference type="EMBL" id="CAK8673621.1"/>
    </source>
</evidence>
<keyword evidence="3 8" id="KW-0812">Transmembrane</keyword>
<comment type="similarity">
    <text evidence="2">Belongs to the TM2 family.</text>
</comment>
<sequence length="185" mass="20598">MYMLLAFCLSLCCLPYITANATEEPDQSIPCSQLQVGQYRCDEPTIDPNTQEIEGCTKEGLAKVPCRPLNKIKCSDELYNGTKIGFVKEIPCRYTNGYSYVVAVALSLFLGWLGIDRFYLGYPAIGLVKLFTFGVCGFGALADFLLICLQILLPADGSNYVIDRYGPRLIHVFLTNDTYYVPPSE</sequence>
<evidence type="ECO:0000259" key="10">
    <source>
        <dbReference type="Pfam" id="PF05154"/>
    </source>
</evidence>
<gene>
    <name evidence="11" type="ORF">CVLEPA_LOCUS3391</name>
</gene>
<keyword evidence="5 8" id="KW-1133">Transmembrane helix</keyword>
<organism evidence="11 12">
    <name type="scientific">Clavelina lepadiformis</name>
    <name type="common">Light-bulb sea squirt</name>
    <name type="synonym">Ascidia lepadiformis</name>
    <dbReference type="NCBI Taxonomy" id="159417"/>
    <lineage>
        <taxon>Eukaryota</taxon>
        <taxon>Metazoa</taxon>
        <taxon>Chordata</taxon>
        <taxon>Tunicata</taxon>
        <taxon>Ascidiacea</taxon>
        <taxon>Aplousobranchia</taxon>
        <taxon>Clavelinidae</taxon>
        <taxon>Clavelina</taxon>
    </lineage>
</organism>
<dbReference type="Pfam" id="PF05154">
    <property type="entry name" value="TM2"/>
    <property type="match status" value="1"/>
</dbReference>
<evidence type="ECO:0000256" key="8">
    <source>
        <dbReference type="SAM" id="Phobius"/>
    </source>
</evidence>
<proteinExistence type="inferred from homology"/>
<evidence type="ECO:0000256" key="3">
    <source>
        <dbReference type="ARBA" id="ARBA00022692"/>
    </source>
</evidence>
<dbReference type="PANTHER" id="PTHR21016:SF1">
    <property type="entry name" value="TM2 DOMAIN-CONTAINING PROTEIN 1"/>
    <property type="match status" value="1"/>
</dbReference>
<dbReference type="EMBL" id="CAWYQH010000002">
    <property type="protein sequence ID" value="CAK8673621.1"/>
    <property type="molecule type" value="Genomic_DNA"/>
</dbReference>
<reference evidence="11 12" key="1">
    <citation type="submission" date="2024-02" db="EMBL/GenBank/DDBJ databases">
        <authorList>
            <person name="Daric V."/>
            <person name="Darras S."/>
        </authorList>
    </citation>
    <scope>NUCLEOTIDE SEQUENCE [LARGE SCALE GENOMIC DNA]</scope>
</reference>
<comment type="caution">
    <text evidence="11">The sequence shown here is derived from an EMBL/GenBank/DDBJ whole genome shotgun (WGS) entry which is preliminary data.</text>
</comment>
<keyword evidence="12" id="KW-1185">Reference proteome</keyword>
<evidence type="ECO:0000256" key="9">
    <source>
        <dbReference type="SAM" id="SignalP"/>
    </source>
</evidence>
<feature type="transmembrane region" description="Helical" evidence="8">
    <location>
        <begin position="97"/>
        <end position="115"/>
    </location>
</feature>
<evidence type="ECO:0000256" key="1">
    <source>
        <dbReference type="ARBA" id="ARBA00004141"/>
    </source>
</evidence>
<dbReference type="InterPro" id="IPR007829">
    <property type="entry name" value="TM2"/>
</dbReference>
<feature type="signal peptide" evidence="9">
    <location>
        <begin position="1"/>
        <end position="19"/>
    </location>
</feature>
<keyword evidence="4 9" id="KW-0732">Signal</keyword>
<dbReference type="PANTHER" id="PTHR21016">
    <property type="entry name" value="BETA-AMYLOID BINDING PROTEIN-RELATED"/>
    <property type="match status" value="1"/>
</dbReference>
<protein>
    <recommendedName>
        <fullName evidence="10">TM2 domain-containing protein</fullName>
    </recommendedName>
</protein>
<feature type="chain" id="PRO_5045437418" description="TM2 domain-containing protein" evidence="9">
    <location>
        <begin position="20"/>
        <end position="185"/>
    </location>
</feature>
<dbReference type="InterPro" id="IPR050932">
    <property type="entry name" value="TM2D1-3-like"/>
</dbReference>
<comment type="subcellular location">
    <subcellularLocation>
        <location evidence="1">Membrane</location>
        <topology evidence="1">Multi-pass membrane protein</topology>
    </subcellularLocation>
</comment>
<feature type="transmembrane region" description="Helical" evidence="8">
    <location>
        <begin position="127"/>
        <end position="153"/>
    </location>
</feature>
<keyword evidence="7" id="KW-0325">Glycoprotein</keyword>
<keyword evidence="6 8" id="KW-0472">Membrane</keyword>
<evidence type="ECO:0000256" key="6">
    <source>
        <dbReference type="ARBA" id="ARBA00023136"/>
    </source>
</evidence>
<name>A0ABP0F2H2_CLALP</name>
<accession>A0ABP0F2H2</accession>
<evidence type="ECO:0000313" key="12">
    <source>
        <dbReference type="Proteomes" id="UP001642483"/>
    </source>
</evidence>
<evidence type="ECO:0000256" key="4">
    <source>
        <dbReference type="ARBA" id="ARBA00022729"/>
    </source>
</evidence>
<feature type="domain" description="TM2" evidence="10">
    <location>
        <begin position="97"/>
        <end position="144"/>
    </location>
</feature>
<evidence type="ECO:0000256" key="7">
    <source>
        <dbReference type="ARBA" id="ARBA00023180"/>
    </source>
</evidence>
<dbReference type="Proteomes" id="UP001642483">
    <property type="component" value="Unassembled WGS sequence"/>
</dbReference>
<evidence type="ECO:0000256" key="5">
    <source>
        <dbReference type="ARBA" id="ARBA00022989"/>
    </source>
</evidence>
<evidence type="ECO:0000256" key="2">
    <source>
        <dbReference type="ARBA" id="ARBA00008284"/>
    </source>
</evidence>